<dbReference type="Proteomes" id="UP000664203">
    <property type="component" value="Unassembled WGS sequence"/>
</dbReference>
<feature type="domain" description="Rhamnogalacturonase A/B/Epimerase-like pectate lyase" evidence="1">
    <location>
        <begin position="27"/>
        <end position="175"/>
    </location>
</feature>
<organism evidence="2 3">
    <name type="scientific">Alectoria fallacina</name>
    <dbReference type="NCBI Taxonomy" id="1903189"/>
    <lineage>
        <taxon>Eukaryota</taxon>
        <taxon>Fungi</taxon>
        <taxon>Dikarya</taxon>
        <taxon>Ascomycota</taxon>
        <taxon>Pezizomycotina</taxon>
        <taxon>Lecanoromycetes</taxon>
        <taxon>OSLEUM clade</taxon>
        <taxon>Lecanoromycetidae</taxon>
        <taxon>Lecanorales</taxon>
        <taxon>Lecanorineae</taxon>
        <taxon>Parmeliaceae</taxon>
        <taxon>Alectoria</taxon>
    </lineage>
</organism>
<dbReference type="SUPFAM" id="SSF51126">
    <property type="entry name" value="Pectin lyase-like"/>
    <property type="match status" value="1"/>
</dbReference>
<accession>A0A8H3IIM9</accession>
<dbReference type="InterPro" id="IPR024535">
    <property type="entry name" value="RHGA/B-epi-like_pectate_lyase"/>
</dbReference>
<comment type="caution">
    <text evidence="2">The sequence shown here is derived from an EMBL/GenBank/DDBJ whole genome shotgun (WGS) entry which is preliminary data.</text>
</comment>
<proteinExistence type="predicted"/>
<name>A0A8H3IIM9_9LECA</name>
<dbReference type="Pfam" id="PF12708">
    <property type="entry name" value="Pect-lyase_RHGA_epim"/>
    <property type="match status" value="2"/>
</dbReference>
<dbReference type="AlphaFoldDB" id="A0A8H3IIM9"/>
<reference evidence="2" key="1">
    <citation type="submission" date="2021-03" db="EMBL/GenBank/DDBJ databases">
        <authorList>
            <person name="Tagirdzhanova G."/>
        </authorList>
    </citation>
    <scope>NUCLEOTIDE SEQUENCE</scope>
</reference>
<feature type="domain" description="Rhamnogalacturonase A/B/Epimerase-like pectate lyase" evidence="1">
    <location>
        <begin position="265"/>
        <end position="326"/>
    </location>
</feature>
<dbReference type="InterPro" id="IPR011050">
    <property type="entry name" value="Pectin_lyase_fold/virulence"/>
</dbReference>
<evidence type="ECO:0000259" key="1">
    <source>
        <dbReference type="Pfam" id="PF12708"/>
    </source>
</evidence>
<gene>
    <name evidence="2" type="ORF">ALECFALPRED_010945</name>
</gene>
<sequence length="492" mass="52652">MPIFDDKPCYRVLLCGNVQHLGSNHRFYYTQIIGNFRNLPSTEAIPNFTAFALIGGDAYQQGNAANTAGSLGFNSTNLFYRQIRILIFDTTSAASNVSVNRIHWPIVQASSLQNIIFRLSDAVGTQHQGLFIEAGSGGFMSDLVFYGGLKGWTYKSLAISNYSVGLHMTSGGLSPQAVGLILENIYFKNALMAVQGPNNATALTGTSGSMEIVAWGQGHQYSPTGPAVFQGIIPVFFRPKGLSSGDLYYQRSKSSYGTIPRSQFLSTRTSGVNCNGIVDDTAVLQKAINVAFFSGQIVFFDAGTYRVTKLLYVPRNSKLVGESYSVIISSRPLFADVNQSEACGTGRAAWRDHKRALCLSSGTWPVWETNRACDVHTRIAGFVGSGLQNADCPAQANSAVPSNTNTTSSNITASGGYAQGSFPGEVGEGGPRVNFPYSMPFQKSRANVFSSWESSAGLAAGKVAYAAWVGGGKRLLVACADGLFLIKVGHDV</sequence>
<dbReference type="Gene3D" id="2.160.20.10">
    <property type="entry name" value="Single-stranded right-handed beta-helix, Pectin lyase-like"/>
    <property type="match status" value="2"/>
</dbReference>
<dbReference type="EMBL" id="CAJPDR010000095">
    <property type="protein sequence ID" value="CAF9916985.1"/>
    <property type="molecule type" value="Genomic_DNA"/>
</dbReference>
<dbReference type="OrthoDB" id="1046782at2759"/>
<protein>
    <recommendedName>
        <fullName evidence="1">Rhamnogalacturonase A/B/Epimerase-like pectate lyase domain-containing protein</fullName>
    </recommendedName>
</protein>
<keyword evidence="3" id="KW-1185">Reference proteome</keyword>
<evidence type="ECO:0000313" key="2">
    <source>
        <dbReference type="EMBL" id="CAF9916985.1"/>
    </source>
</evidence>
<dbReference type="InterPro" id="IPR012334">
    <property type="entry name" value="Pectin_lyas_fold"/>
</dbReference>
<evidence type="ECO:0000313" key="3">
    <source>
        <dbReference type="Proteomes" id="UP000664203"/>
    </source>
</evidence>